<name>A0AAV4A0P1_9GAST</name>
<dbReference type="EMBL" id="BLXT01003099">
    <property type="protein sequence ID" value="GFO00467.1"/>
    <property type="molecule type" value="Genomic_DNA"/>
</dbReference>
<comment type="caution">
    <text evidence="2">The sequence shown here is derived from an EMBL/GenBank/DDBJ whole genome shotgun (WGS) entry which is preliminary data.</text>
</comment>
<sequence>MEAAVEEASDIGPFTKGELYYSKRRNEHQGLRRKVYNDNISLNVPDVVVLITNTNDNSSRLFVTGARGKIDKSPPFVQLCFDNEDLKFQIHTGASISLMNCAVFRRCWPKRPLQKTDANLETYTGETVETIVSDNRAALTGSEFHEFMKHNGIEHVRCNPYFPTIKGQVGRDGLLLKEDMTCQAE</sequence>
<feature type="domain" description="Integrase catalytic" evidence="1">
    <location>
        <begin position="129"/>
        <end position="185"/>
    </location>
</feature>
<dbReference type="SUPFAM" id="SSF50630">
    <property type="entry name" value="Acid proteases"/>
    <property type="match status" value="1"/>
</dbReference>
<accession>A0AAV4A0P1</accession>
<protein>
    <recommendedName>
        <fullName evidence="1">Integrase catalytic domain-containing protein</fullName>
    </recommendedName>
</protein>
<dbReference type="InterPro" id="IPR036397">
    <property type="entry name" value="RNaseH_sf"/>
</dbReference>
<evidence type="ECO:0000259" key="1">
    <source>
        <dbReference type="PROSITE" id="PS50994"/>
    </source>
</evidence>
<dbReference type="PROSITE" id="PS50994">
    <property type="entry name" value="INTEGRASE"/>
    <property type="match status" value="1"/>
</dbReference>
<evidence type="ECO:0000313" key="3">
    <source>
        <dbReference type="Proteomes" id="UP000735302"/>
    </source>
</evidence>
<dbReference type="InterPro" id="IPR012337">
    <property type="entry name" value="RNaseH-like_sf"/>
</dbReference>
<proteinExistence type="predicted"/>
<dbReference type="SUPFAM" id="SSF53098">
    <property type="entry name" value="Ribonuclease H-like"/>
    <property type="match status" value="1"/>
</dbReference>
<keyword evidence="3" id="KW-1185">Reference proteome</keyword>
<dbReference type="Gene3D" id="3.30.420.10">
    <property type="entry name" value="Ribonuclease H-like superfamily/Ribonuclease H"/>
    <property type="match status" value="1"/>
</dbReference>
<evidence type="ECO:0000313" key="2">
    <source>
        <dbReference type="EMBL" id="GFO00467.1"/>
    </source>
</evidence>
<organism evidence="2 3">
    <name type="scientific">Plakobranchus ocellatus</name>
    <dbReference type="NCBI Taxonomy" id="259542"/>
    <lineage>
        <taxon>Eukaryota</taxon>
        <taxon>Metazoa</taxon>
        <taxon>Spiralia</taxon>
        <taxon>Lophotrochozoa</taxon>
        <taxon>Mollusca</taxon>
        <taxon>Gastropoda</taxon>
        <taxon>Heterobranchia</taxon>
        <taxon>Euthyneura</taxon>
        <taxon>Panpulmonata</taxon>
        <taxon>Sacoglossa</taxon>
        <taxon>Placobranchoidea</taxon>
        <taxon>Plakobranchidae</taxon>
        <taxon>Plakobranchus</taxon>
    </lineage>
</organism>
<dbReference type="AlphaFoldDB" id="A0AAV4A0P1"/>
<dbReference type="GO" id="GO:0015074">
    <property type="term" value="P:DNA integration"/>
    <property type="evidence" value="ECO:0007669"/>
    <property type="project" value="InterPro"/>
</dbReference>
<gene>
    <name evidence="2" type="ORF">PoB_002697200</name>
</gene>
<dbReference type="InterPro" id="IPR021109">
    <property type="entry name" value="Peptidase_aspartic_dom_sf"/>
</dbReference>
<dbReference type="GO" id="GO:0003676">
    <property type="term" value="F:nucleic acid binding"/>
    <property type="evidence" value="ECO:0007669"/>
    <property type="project" value="InterPro"/>
</dbReference>
<reference evidence="2 3" key="1">
    <citation type="journal article" date="2021" name="Elife">
        <title>Chloroplast acquisition without the gene transfer in kleptoplastic sea slugs, Plakobranchus ocellatus.</title>
        <authorList>
            <person name="Maeda T."/>
            <person name="Takahashi S."/>
            <person name="Yoshida T."/>
            <person name="Shimamura S."/>
            <person name="Takaki Y."/>
            <person name="Nagai Y."/>
            <person name="Toyoda A."/>
            <person name="Suzuki Y."/>
            <person name="Arimoto A."/>
            <person name="Ishii H."/>
            <person name="Satoh N."/>
            <person name="Nishiyama T."/>
            <person name="Hasebe M."/>
            <person name="Maruyama T."/>
            <person name="Minagawa J."/>
            <person name="Obokata J."/>
            <person name="Shigenobu S."/>
        </authorList>
    </citation>
    <scope>NUCLEOTIDE SEQUENCE [LARGE SCALE GENOMIC DNA]</scope>
</reference>
<dbReference type="InterPro" id="IPR001584">
    <property type="entry name" value="Integrase_cat-core"/>
</dbReference>
<dbReference type="Proteomes" id="UP000735302">
    <property type="component" value="Unassembled WGS sequence"/>
</dbReference>